<dbReference type="PANTHER" id="PTHR31286:SF171">
    <property type="entry name" value="CCHC-TYPE DOMAIN-CONTAINING PROTEIN"/>
    <property type="match status" value="1"/>
</dbReference>
<feature type="domain" description="DUF4283" evidence="2">
    <location>
        <begin position="88"/>
        <end position="167"/>
    </location>
</feature>
<dbReference type="Pfam" id="PF14111">
    <property type="entry name" value="DUF4283"/>
    <property type="match status" value="1"/>
</dbReference>
<reference evidence="3 4" key="2">
    <citation type="journal article" date="2017" name="Front. Plant Sci.">
        <title>Gene Classification and Mining of Molecular Markers Useful in Red Clover (Trifolium pratense) Breeding.</title>
        <authorList>
            <person name="Istvanek J."/>
            <person name="Dluhosova J."/>
            <person name="Dluhos P."/>
            <person name="Patkova L."/>
            <person name="Nedelnik J."/>
            <person name="Repkova J."/>
        </authorList>
    </citation>
    <scope>NUCLEOTIDE SEQUENCE [LARGE SCALE GENOMIC DNA]</scope>
    <source>
        <strain evidence="4">cv. Tatra</strain>
        <tissue evidence="3">Young leaves</tissue>
    </source>
</reference>
<evidence type="ECO:0000313" key="4">
    <source>
        <dbReference type="Proteomes" id="UP000236291"/>
    </source>
</evidence>
<sequence>MAFPFQTSSRQPTSPVQDKETERHTLMMSFRDKVLDGTKVPVMCEKVDLLAQKLVRIEHAYDHGGAAGEFFPMLHVDTKVIDELSVPWKDVLVVKIIGKELTFDIMKNQLENVWNLAGKFDLMDIENGFYMVKFDREEGKTKVINGVPWKLLDHYLTVCRFTSTINTTGTSVTNKTMVWVRISGLHLVYYDENFLLAVASAIGNPVKVDLHALWVEFGRFARVCVEIDLDKPVVKKVGINGELYRIHYEDSHINAICTECGSYYHVRKYCPSLYVEYTIPTIRSRD</sequence>
<dbReference type="InterPro" id="IPR025558">
    <property type="entry name" value="DUF4283"/>
</dbReference>
<protein>
    <recommendedName>
        <fullName evidence="2">DUF4283 domain-containing protein</fullName>
    </recommendedName>
</protein>
<name>A0A2K3PGH4_TRIPR</name>
<dbReference type="EMBL" id="ASHM01006778">
    <property type="protein sequence ID" value="PNY14345.1"/>
    <property type="molecule type" value="Genomic_DNA"/>
</dbReference>
<proteinExistence type="predicted"/>
<evidence type="ECO:0000313" key="3">
    <source>
        <dbReference type="EMBL" id="PNY14345.1"/>
    </source>
</evidence>
<feature type="region of interest" description="Disordered" evidence="1">
    <location>
        <begin position="1"/>
        <end position="21"/>
    </location>
</feature>
<comment type="caution">
    <text evidence="3">The sequence shown here is derived from an EMBL/GenBank/DDBJ whole genome shotgun (WGS) entry which is preliminary data.</text>
</comment>
<dbReference type="InterPro" id="IPR040256">
    <property type="entry name" value="At4g02000-like"/>
</dbReference>
<feature type="compositionally biased region" description="Polar residues" evidence="1">
    <location>
        <begin position="1"/>
        <end position="16"/>
    </location>
</feature>
<evidence type="ECO:0000256" key="1">
    <source>
        <dbReference type="SAM" id="MobiDB-lite"/>
    </source>
</evidence>
<gene>
    <name evidence="3" type="ORF">L195_g011025</name>
</gene>
<dbReference type="Proteomes" id="UP000236291">
    <property type="component" value="Unassembled WGS sequence"/>
</dbReference>
<reference evidence="3 4" key="1">
    <citation type="journal article" date="2014" name="Am. J. Bot.">
        <title>Genome assembly and annotation for red clover (Trifolium pratense; Fabaceae).</title>
        <authorList>
            <person name="Istvanek J."/>
            <person name="Jaros M."/>
            <person name="Krenek A."/>
            <person name="Repkova J."/>
        </authorList>
    </citation>
    <scope>NUCLEOTIDE SEQUENCE [LARGE SCALE GENOMIC DNA]</scope>
    <source>
        <strain evidence="4">cv. Tatra</strain>
        <tissue evidence="3">Young leaves</tissue>
    </source>
</reference>
<accession>A0A2K3PGH4</accession>
<dbReference type="PANTHER" id="PTHR31286">
    <property type="entry name" value="GLYCINE-RICH CELL WALL STRUCTURAL PROTEIN 1.8-LIKE"/>
    <property type="match status" value="1"/>
</dbReference>
<dbReference type="STRING" id="57577.A0A2K3PGH4"/>
<evidence type="ECO:0000259" key="2">
    <source>
        <dbReference type="Pfam" id="PF14111"/>
    </source>
</evidence>
<organism evidence="3 4">
    <name type="scientific">Trifolium pratense</name>
    <name type="common">Red clover</name>
    <dbReference type="NCBI Taxonomy" id="57577"/>
    <lineage>
        <taxon>Eukaryota</taxon>
        <taxon>Viridiplantae</taxon>
        <taxon>Streptophyta</taxon>
        <taxon>Embryophyta</taxon>
        <taxon>Tracheophyta</taxon>
        <taxon>Spermatophyta</taxon>
        <taxon>Magnoliopsida</taxon>
        <taxon>eudicotyledons</taxon>
        <taxon>Gunneridae</taxon>
        <taxon>Pentapetalae</taxon>
        <taxon>rosids</taxon>
        <taxon>fabids</taxon>
        <taxon>Fabales</taxon>
        <taxon>Fabaceae</taxon>
        <taxon>Papilionoideae</taxon>
        <taxon>50 kb inversion clade</taxon>
        <taxon>NPAAA clade</taxon>
        <taxon>Hologalegina</taxon>
        <taxon>IRL clade</taxon>
        <taxon>Trifolieae</taxon>
        <taxon>Trifolium</taxon>
    </lineage>
</organism>
<dbReference type="AlphaFoldDB" id="A0A2K3PGH4"/>